<evidence type="ECO:0000256" key="10">
    <source>
        <dbReference type="ARBA" id="ARBA00023201"/>
    </source>
</evidence>
<protein>
    <submittedName>
        <fullName evidence="14">ASC domain containing protein</fullName>
    </submittedName>
</protein>
<evidence type="ECO:0000256" key="11">
    <source>
        <dbReference type="ARBA" id="ARBA00023303"/>
    </source>
</evidence>
<keyword evidence="4 12" id="KW-0894">Sodium channel</keyword>
<dbReference type="GO" id="GO:0015280">
    <property type="term" value="F:ligand-gated sodium channel activity"/>
    <property type="evidence" value="ECO:0007669"/>
    <property type="project" value="TreeGrafter"/>
</dbReference>
<dbReference type="PANTHER" id="PTHR11690:SF288">
    <property type="entry name" value="AMILORIDE-SENSITIVE NA+ CHANNEL-RELATED"/>
    <property type="match status" value="1"/>
</dbReference>
<gene>
    <name evidence="14" type="ORF">BDFB_006188</name>
</gene>
<keyword evidence="9 13" id="KW-0472">Membrane</keyword>
<evidence type="ECO:0000313" key="14">
    <source>
        <dbReference type="EMBL" id="RZC37836.1"/>
    </source>
</evidence>
<dbReference type="InterPro" id="IPR020903">
    <property type="entry name" value="ENaC_CS"/>
</dbReference>
<accession>A0A482VYQ3</accession>
<evidence type="ECO:0000256" key="12">
    <source>
        <dbReference type="RuleBase" id="RU000679"/>
    </source>
</evidence>
<dbReference type="PANTHER" id="PTHR11690">
    <property type="entry name" value="AMILORIDE-SENSITIVE SODIUM CHANNEL-RELATED"/>
    <property type="match status" value="1"/>
</dbReference>
<evidence type="ECO:0000256" key="3">
    <source>
        <dbReference type="ARBA" id="ARBA00022448"/>
    </source>
</evidence>
<dbReference type="Pfam" id="PF00858">
    <property type="entry name" value="ASC"/>
    <property type="match status" value="2"/>
</dbReference>
<keyword evidence="6 13" id="KW-1133">Transmembrane helix</keyword>
<dbReference type="AlphaFoldDB" id="A0A482VYQ3"/>
<evidence type="ECO:0000256" key="7">
    <source>
        <dbReference type="ARBA" id="ARBA00023053"/>
    </source>
</evidence>
<comment type="caution">
    <text evidence="14">The sequence shown here is derived from an EMBL/GenBank/DDBJ whole genome shotgun (WGS) entry which is preliminary data.</text>
</comment>
<evidence type="ECO:0000256" key="2">
    <source>
        <dbReference type="ARBA" id="ARBA00007193"/>
    </source>
</evidence>
<keyword evidence="5 12" id="KW-0812">Transmembrane</keyword>
<dbReference type="EMBL" id="QDEB01048757">
    <property type="protein sequence ID" value="RZC37836.1"/>
    <property type="molecule type" value="Genomic_DNA"/>
</dbReference>
<dbReference type="Gene3D" id="1.10.287.820">
    <property type="entry name" value="Acid-sensing ion channel domain"/>
    <property type="match status" value="1"/>
</dbReference>
<evidence type="ECO:0000256" key="8">
    <source>
        <dbReference type="ARBA" id="ARBA00023065"/>
    </source>
</evidence>
<dbReference type="GO" id="GO:0005886">
    <property type="term" value="C:plasma membrane"/>
    <property type="evidence" value="ECO:0007669"/>
    <property type="project" value="TreeGrafter"/>
</dbReference>
<keyword evidence="11 12" id="KW-0407">Ion channel</keyword>
<keyword evidence="10 12" id="KW-0739">Sodium transport</keyword>
<reference evidence="14 15" key="1">
    <citation type="submission" date="2017-03" db="EMBL/GenBank/DDBJ databases">
        <title>Genome of the blue death feigning beetle - Asbolus verrucosus.</title>
        <authorList>
            <person name="Rider S.D."/>
        </authorList>
    </citation>
    <scope>NUCLEOTIDE SEQUENCE [LARGE SCALE GENOMIC DNA]</scope>
    <source>
        <strain evidence="14">Butters</strain>
        <tissue evidence="14">Head and leg muscle</tissue>
    </source>
</reference>
<evidence type="ECO:0000256" key="13">
    <source>
        <dbReference type="SAM" id="Phobius"/>
    </source>
</evidence>
<keyword evidence="15" id="KW-1185">Reference proteome</keyword>
<dbReference type="Proteomes" id="UP000292052">
    <property type="component" value="Unassembled WGS sequence"/>
</dbReference>
<sequence length="397" mass="46117">MSHSQDEEKRNDQTDACVNIPYMDSNIWGKSAQFSRGNTKRVVVCESHENCCRIWWITVFIIVLSGCSFMIYKIYEKYETSPVIVSFATKDTPIYKIPFPSITICPETKSVKEKFDYEKVTQKKTNGEVLTPKEEKYLQIMSLLCDDYDFETEAGNNSFINDYFDVLDEIKPDFLGNAINCKLMGDDYDCKDLFVPIMTDEGVCYSFNILDRGQIFNDLVSYSQQNCQLECITNVTLHECECVDIFMPRDNRTAVCGTGSFECVRDIRGWFQYLELAMKFPSDRENFKDFIEDDEGLLDCDCKPLCTDLSYHGETSQTEWKWEEKFRLLNETKYDKNLTHMSRLTVYFKVNHFITSERQELYGPIDFVANFGGLLGLFTGFSILSVMEIIYFLTTSI</sequence>
<name>A0A482VYQ3_ASBVE</name>
<dbReference type="InterPro" id="IPR001873">
    <property type="entry name" value="ENaC"/>
</dbReference>
<keyword evidence="7" id="KW-0915">Sodium</keyword>
<evidence type="ECO:0000256" key="1">
    <source>
        <dbReference type="ARBA" id="ARBA00004141"/>
    </source>
</evidence>
<organism evidence="14 15">
    <name type="scientific">Asbolus verrucosus</name>
    <name type="common">Desert ironclad beetle</name>
    <dbReference type="NCBI Taxonomy" id="1661398"/>
    <lineage>
        <taxon>Eukaryota</taxon>
        <taxon>Metazoa</taxon>
        <taxon>Ecdysozoa</taxon>
        <taxon>Arthropoda</taxon>
        <taxon>Hexapoda</taxon>
        <taxon>Insecta</taxon>
        <taxon>Pterygota</taxon>
        <taxon>Neoptera</taxon>
        <taxon>Endopterygota</taxon>
        <taxon>Coleoptera</taxon>
        <taxon>Polyphaga</taxon>
        <taxon>Cucujiformia</taxon>
        <taxon>Tenebrionidae</taxon>
        <taxon>Pimeliinae</taxon>
        <taxon>Asbolus</taxon>
    </lineage>
</organism>
<evidence type="ECO:0000256" key="5">
    <source>
        <dbReference type="ARBA" id="ARBA00022692"/>
    </source>
</evidence>
<dbReference type="PROSITE" id="PS01206">
    <property type="entry name" value="ASC"/>
    <property type="match status" value="1"/>
</dbReference>
<evidence type="ECO:0000256" key="9">
    <source>
        <dbReference type="ARBA" id="ARBA00023136"/>
    </source>
</evidence>
<comment type="subcellular location">
    <subcellularLocation>
        <location evidence="1">Membrane</location>
        <topology evidence="1">Multi-pass membrane protein</topology>
    </subcellularLocation>
</comment>
<dbReference type="OrthoDB" id="6021021at2759"/>
<keyword evidence="8 12" id="KW-0406">Ion transport</keyword>
<dbReference type="Gene3D" id="1.10.287.770">
    <property type="entry name" value="YojJ-like"/>
    <property type="match status" value="1"/>
</dbReference>
<comment type="similarity">
    <text evidence="2 12">Belongs to the amiloride-sensitive sodium channel (TC 1.A.6) family.</text>
</comment>
<proteinExistence type="inferred from homology"/>
<evidence type="ECO:0000256" key="6">
    <source>
        <dbReference type="ARBA" id="ARBA00022989"/>
    </source>
</evidence>
<feature type="transmembrane region" description="Helical" evidence="13">
    <location>
        <begin position="367"/>
        <end position="393"/>
    </location>
</feature>
<keyword evidence="3 12" id="KW-0813">Transport</keyword>
<feature type="transmembrane region" description="Helical" evidence="13">
    <location>
        <begin position="54"/>
        <end position="72"/>
    </location>
</feature>
<evidence type="ECO:0000256" key="4">
    <source>
        <dbReference type="ARBA" id="ARBA00022461"/>
    </source>
</evidence>
<evidence type="ECO:0000313" key="15">
    <source>
        <dbReference type="Proteomes" id="UP000292052"/>
    </source>
</evidence>